<organism evidence="1 2">
    <name type="scientific">Caerostris extrusa</name>
    <name type="common">Bark spider</name>
    <name type="synonym">Caerostris bankana</name>
    <dbReference type="NCBI Taxonomy" id="172846"/>
    <lineage>
        <taxon>Eukaryota</taxon>
        <taxon>Metazoa</taxon>
        <taxon>Ecdysozoa</taxon>
        <taxon>Arthropoda</taxon>
        <taxon>Chelicerata</taxon>
        <taxon>Arachnida</taxon>
        <taxon>Araneae</taxon>
        <taxon>Araneomorphae</taxon>
        <taxon>Entelegynae</taxon>
        <taxon>Araneoidea</taxon>
        <taxon>Araneidae</taxon>
        <taxon>Caerostris</taxon>
    </lineage>
</organism>
<accession>A0AAV4NIE5</accession>
<protein>
    <submittedName>
        <fullName evidence="1">Uncharacterized protein</fullName>
    </submittedName>
</protein>
<proteinExistence type="predicted"/>
<reference evidence="1 2" key="1">
    <citation type="submission" date="2021-06" db="EMBL/GenBank/DDBJ databases">
        <title>Caerostris extrusa draft genome.</title>
        <authorList>
            <person name="Kono N."/>
            <person name="Arakawa K."/>
        </authorList>
    </citation>
    <scope>NUCLEOTIDE SEQUENCE [LARGE SCALE GENOMIC DNA]</scope>
</reference>
<evidence type="ECO:0000313" key="1">
    <source>
        <dbReference type="EMBL" id="GIX83555.1"/>
    </source>
</evidence>
<gene>
    <name evidence="1" type="ORF">CEXT_600691</name>
</gene>
<dbReference type="AlphaFoldDB" id="A0AAV4NIE5"/>
<evidence type="ECO:0000313" key="2">
    <source>
        <dbReference type="Proteomes" id="UP001054945"/>
    </source>
</evidence>
<comment type="caution">
    <text evidence="1">The sequence shown here is derived from an EMBL/GenBank/DDBJ whole genome shotgun (WGS) entry which is preliminary data.</text>
</comment>
<dbReference type="EMBL" id="BPLR01003344">
    <property type="protein sequence ID" value="GIX83555.1"/>
    <property type="molecule type" value="Genomic_DNA"/>
</dbReference>
<sequence>MSSANDISTGNIKKSQPSVLQTNVLRALTAVIMTPATLCGGRSREMYKHIPTRTSFQKVILMTLNNPKTVWGTHSEKSEIIIATDLMRVRTVAISWDFCSCHEKVWVLNADFIVV</sequence>
<name>A0AAV4NIE5_CAEEX</name>
<dbReference type="Proteomes" id="UP001054945">
    <property type="component" value="Unassembled WGS sequence"/>
</dbReference>
<keyword evidence="2" id="KW-1185">Reference proteome</keyword>